<dbReference type="Proteomes" id="UP000246926">
    <property type="component" value="Segment"/>
</dbReference>
<keyword evidence="2" id="KW-1185">Reference proteome</keyword>
<reference evidence="1 2" key="1">
    <citation type="submission" date="2018-03" db="EMBL/GenBank/DDBJ databases">
        <title>Complete genome sequence analysis of Enterobacteria phage IME281.</title>
        <authorList>
            <person name="Li P."/>
            <person name="Wang J."/>
            <person name="Tong Y."/>
        </authorList>
    </citation>
    <scope>NUCLEOTIDE SEQUENCE [LARGE SCALE GENOMIC DNA]</scope>
</reference>
<organism evidence="1 2">
    <name type="scientific">Enterobacteria phage vB_EcoM_IME281</name>
    <dbReference type="NCBI Taxonomy" id="2163887"/>
    <lineage>
        <taxon>Viruses</taxon>
        <taxon>Duplodnaviria</taxon>
        <taxon>Heunggongvirae</taxon>
        <taxon>Uroviricota</taxon>
        <taxon>Caudoviricetes</taxon>
        <taxon>Pantevenvirales</taxon>
        <taxon>Straboviridae</taxon>
        <taxon>Tevenvirinae</taxon>
        <taxon>Dhakavirus</taxon>
        <taxon>Dhakavirus ime281</taxon>
    </lineage>
</organism>
<accession>A0A2S1GNU3</accession>
<evidence type="ECO:0000313" key="1">
    <source>
        <dbReference type="EMBL" id="AWD91058.1"/>
    </source>
</evidence>
<protein>
    <recommendedName>
        <fullName evidence="3">GIY-YIG domain-containing protein</fullName>
    </recommendedName>
</protein>
<dbReference type="GeneID" id="65111799"/>
<dbReference type="RefSeq" id="YP_010094191.1">
    <property type="nucleotide sequence ID" value="NC_055740.1"/>
</dbReference>
<sequence>MKKHYIYKITVMEGPFKDHYYIGKRSNEDPENDIYSGSGVKLPYIKRNFRFIKEILSFHSDEQEAYDKEKELVCYEALMDPYCLNVVLGGRGHKTGDKLSQWYFYDELFELWVNNGLLGYGRFGRLAVSLGYPNEHYGGLIAAFEKNSGLKANSNTKTLGVPSSKRKEHWLYEKELFEHWVKMGRCGHRTFKRKMVALNYPDVSYYQMVENFKVKQ</sequence>
<dbReference type="EMBL" id="MH051913">
    <property type="protein sequence ID" value="AWD91058.1"/>
    <property type="molecule type" value="Genomic_DNA"/>
</dbReference>
<evidence type="ECO:0008006" key="3">
    <source>
        <dbReference type="Google" id="ProtNLM"/>
    </source>
</evidence>
<proteinExistence type="predicted"/>
<name>A0A2S1GNU3_9CAUD</name>
<dbReference type="KEGG" id="vg:65111799"/>
<evidence type="ECO:0000313" key="2">
    <source>
        <dbReference type="Proteomes" id="UP000246926"/>
    </source>
</evidence>